<dbReference type="Proteomes" id="UP000505325">
    <property type="component" value="Chromosome"/>
</dbReference>
<dbReference type="RefSeq" id="WP_173633925.1">
    <property type="nucleotide sequence ID" value="NZ_CP054212.1"/>
</dbReference>
<evidence type="ECO:0000313" key="1">
    <source>
        <dbReference type="EMBL" id="QKJ86945.1"/>
    </source>
</evidence>
<dbReference type="AlphaFoldDB" id="A0A6M8U8H0"/>
<gene>
    <name evidence="1" type="ORF">PMPD1_1996</name>
</gene>
<proteinExistence type="predicted"/>
<dbReference type="KEGG" id="pmak:PMPD1_1996"/>
<accession>A0A6M8U8H0</accession>
<protein>
    <recommendedName>
        <fullName evidence="3">Lipoprotein</fullName>
    </recommendedName>
</protein>
<sequence length="289" mass="33169">MKKKLTSLLMASALLTGCQSFISKPTKKDIMHSYAWNVNYVSNMDVFYDKKVSPNVKNIFDDYNYYWGFTSDNNPKNLSRMNLDPIIKYNYPVGMAAEEWAFNHILIWVPKEMATSKEQSRLVAEKILDKAIKKTWPDMQFNRMSEMNGGPLNTFTLGLAGNSSRISTYFIWDRDISCKTNRFTNQKKPNACLFYISFKGSTGLVNTPKFIGSGSSESYIIDPSFISIDITDNLKPNASEERDRRALIQKLSNNLPSWMFIYLAPNEKNSLPAVMIQSGKSYFYITENR</sequence>
<dbReference type="EMBL" id="CP054212">
    <property type="protein sequence ID" value="QKJ86945.1"/>
    <property type="molecule type" value="Genomic_DNA"/>
</dbReference>
<organism evidence="1 2">
    <name type="scientific">Paramixta manurensis</name>
    <dbReference type="NCBI Taxonomy" id="2740817"/>
    <lineage>
        <taxon>Bacteria</taxon>
        <taxon>Pseudomonadati</taxon>
        <taxon>Pseudomonadota</taxon>
        <taxon>Gammaproteobacteria</taxon>
        <taxon>Enterobacterales</taxon>
        <taxon>Erwiniaceae</taxon>
        <taxon>Paramixta</taxon>
    </lineage>
</organism>
<evidence type="ECO:0008006" key="3">
    <source>
        <dbReference type="Google" id="ProtNLM"/>
    </source>
</evidence>
<dbReference type="PROSITE" id="PS51257">
    <property type="entry name" value="PROKAR_LIPOPROTEIN"/>
    <property type="match status" value="1"/>
</dbReference>
<keyword evidence="2" id="KW-1185">Reference proteome</keyword>
<evidence type="ECO:0000313" key="2">
    <source>
        <dbReference type="Proteomes" id="UP000505325"/>
    </source>
</evidence>
<reference evidence="1 2" key="1">
    <citation type="submission" date="2020-06" db="EMBL/GenBank/DDBJ databases">
        <title>Genome sequence of Paramixta manurensis strain PD-1.</title>
        <authorList>
            <person name="Lee C.W."/>
            <person name="Kim J."/>
        </authorList>
    </citation>
    <scope>NUCLEOTIDE SEQUENCE [LARGE SCALE GENOMIC DNA]</scope>
    <source>
        <strain evidence="1 2">PD-1</strain>
    </source>
</reference>
<name>A0A6M8U8H0_9GAMM</name>